<dbReference type="EC" id="3.4.11.-" evidence="3"/>
<protein>
    <submittedName>
        <fullName evidence="3">Aminopeptidase ysdC</fullName>
        <ecNumber evidence="3">3.4.11.-</ecNumber>
    </submittedName>
</protein>
<gene>
    <name evidence="3" type="primary">ysdC_4</name>
    <name evidence="3" type="ORF">NCTC13940_00989</name>
</gene>
<dbReference type="GO" id="GO:0046872">
    <property type="term" value="F:metal ion binding"/>
    <property type="evidence" value="ECO:0007669"/>
    <property type="project" value="UniProtKB-KW"/>
</dbReference>
<keyword evidence="3" id="KW-0031">Aminopeptidase</keyword>
<dbReference type="Proteomes" id="UP000250257">
    <property type="component" value="Unassembled WGS sequence"/>
</dbReference>
<proteinExistence type="predicted"/>
<dbReference type="GO" id="GO:0004177">
    <property type="term" value="F:aminopeptidase activity"/>
    <property type="evidence" value="ECO:0007669"/>
    <property type="project" value="UniProtKB-KW"/>
</dbReference>
<name>A0A2X3GJQ1_9LIST</name>
<sequence length="44" mass="4812">MVELFKAFENTDATLYGVSTVQEEVGLRGAQTSVQKIEPDIAII</sequence>
<keyword evidence="3" id="KW-0645">Protease</keyword>
<evidence type="ECO:0000256" key="1">
    <source>
        <dbReference type="ARBA" id="ARBA00022723"/>
    </source>
</evidence>
<dbReference type="AlphaFoldDB" id="A0A2X3GJQ1"/>
<dbReference type="SUPFAM" id="SSF53187">
    <property type="entry name" value="Zn-dependent exopeptidases"/>
    <property type="match status" value="1"/>
</dbReference>
<keyword evidence="1" id="KW-0479">Metal-binding</keyword>
<accession>A0A2X3GJQ1</accession>
<evidence type="ECO:0000313" key="4">
    <source>
        <dbReference type="Proteomes" id="UP000250257"/>
    </source>
</evidence>
<keyword evidence="2 3" id="KW-0378">Hydrolase</keyword>
<dbReference type="EMBL" id="UAWT01000010">
    <property type="protein sequence ID" value="SQC68428.1"/>
    <property type="molecule type" value="Genomic_DNA"/>
</dbReference>
<reference evidence="3 4" key="1">
    <citation type="submission" date="2018-06" db="EMBL/GenBank/DDBJ databases">
        <authorList>
            <consortium name="Pathogen Informatics"/>
            <person name="Doyle S."/>
        </authorList>
    </citation>
    <scope>NUCLEOTIDE SEQUENCE [LARGE SCALE GENOMIC DNA]</scope>
    <source>
        <strain evidence="3 4">NCTC13940</strain>
    </source>
</reference>
<evidence type="ECO:0000313" key="3">
    <source>
        <dbReference type="EMBL" id="SQC68428.1"/>
    </source>
</evidence>
<dbReference type="Gene3D" id="3.40.630.10">
    <property type="entry name" value="Zn peptidases"/>
    <property type="match status" value="1"/>
</dbReference>
<dbReference type="Pfam" id="PF05343">
    <property type="entry name" value="Peptidase_M42"/>
    <property type="match status" value="1"/>
</dbReference>
<evidence type="ECO:0000256" key="2">
    <source>
        <dbReference type="ARBA" id="ARBA00022801"/>
    </source>
</evidence>
<dbReference type="InterPro" id="IPR008007">
    <property type="entry name" value="Peptidase_M42"/>
</dbReference>
<organism evidence="3 4">
    <name type="scientific">Listeria fleischmannii subsp. fleischmannii</name>
    <dbReference type="NCBI Taxonomy" id="1671902"/>
    <lineage>
        <taxon>Bacteria</taxon>
        <taxon>Bacillati</taxon>
        <taxon>Bacillota</taxon>
        <taxon>Bacilli</taxon>
        <taxon>Bacillales</taxon>
        <taxon>Listeriaceae</taxon>
        <taxon>Listeria</taxon>
    </lineage>
</organism>